<dbReference type="EMBL" id="JARUHG010000001">
    <property type="protein sequence ID" value="MDR0181886.1"/>
    <property type="molecule type" value="Genomic_DNA"/>
</dbReference>
<dbReference type="Proteomes" id="UP001233535">
    <property type="component" value="Unassembled WGS sequence"/>
</dbReference>
<sequence>MTARHRIRGMSHRATLLGIAILAALALLMFSLFDRRDSHQAPPGALVERGMSPGHRMLNEETGRTQPANSPRIQRADAALTRASGRFGMSKDRVADLALSTRNAIGKERNEDVIDVLDAALFATEGMTPRDMPPLAPVFAAYAQARLNGASVEDARATARSFAKLAAKQRAAP</sequence>
<proteinExistence type="predicted"/>
<name>A0ABU1C9P0_9GAMM</name>
<evidence type="ECO:0000313" key="2">
    <source>
        <dbReference type="EMBL" id="MDR0181886.1"/>
    </source>
</evidence>
<keyword evidence="1" id="KW-1133">Transmembrane helix</keyword>
<reference evidence="2 3" key="1">
    <citation type="submission" date="2023-04" db="EMBL/GenBank/DDBJ databases">
        <title>Lysobacter sp. strain UC isolated from soil sample.</title>
        <authorList>
            <person name="Choksket S."/>
            <person name="Harshvardhan F."/>
            <person name="Rana R."/>
            <person name="Patil P.B."/>
            <person name="Korpole S."/>
        </authorList>
    </citation>
    <scope>NUCLEOTIDE SEQUENCE [LARGE SCALE GENOMIC DNA]</scope>
    <source>
        <strain evidence="2 3">UC</strain>
    </source>
</reference>
<evidence type="ECO:0000313" key="3">
    <source>
        <dbReference type="Proteomes" id="UP001233535"/>
    </source>
</evidence>
<comment type="caution">
    <text evidence="2">The sequence shown here is derived from an EMBL/GenBank/DDBJ whole genome shotgun (WGS) entry which is preliminary data.</text>
</comment>
<accession>A0ABU1C9P0</accession>
<gene>
    <name evidence="2" type="ORF">P8609_02735</name>
</gene>
<feature type="transmembrane region" description="Helical" evidence="1">
    <location>
        <begin position="14"/>
        <end position="33"/>
    </location>
</feature>
<protein>
    <submittedName>
        <fullName evidence="2">Uncharacterized protein</fullName>
    </submittedName>
</protein>
<keyword evidence="3" id="KW-1185">Reference proteome</keyword>
<keyword evidence="1" id="KW-0812">Transmembrane</keyword>
<evidence type="ECO:0000256" key="1">
    <source>
        <dbReference type="SAM" id="Phobius"/>
    </source>
</evidence>
<keyword evidence="1" id="KW-0472">Membrane</keyword>
<organism evidence="2 3">
    <name type="scientific">Lysobacter arvi</name>
    <dbReference type="NCBI Taxonomy" id="3038776"/>
    <lineage>
        <taxon>Bacteria</taxon>
        <taxon>Pseudomonadati</taxon>
        <taxon>Pseudomonadota</taxon>
        <taxon>Gammaproteobacteria</taxon>
        <taxon>Lysobacterales</taxon>
        <taxon>Lysobacteraceae</taxon>
        <taxon>Lysobacter</taxon>
    </lineage>
</organism>